<feature type="region of interest" description="Disordered" evidence="10">
    <location>
        <begin position="96"/>
        <end position="125"/>
    </location>
</feature>
<evidence type="ECO:0000256" key="9">
    <source>
        <dbReference type="ARBA" id="ARBA00023136"/>
    </source>
</evidence>
<dbReference type="GO" id="GO:0015031">
    <property type="term" value="P:protein transport"/>
    <property type="evidence" value="ECO:0007669"/>
    <property type="project" value="UniProtKB-KW"/>
</dbReference>
<evidence type="ECO:0000256" key="10">
    <source>
        <dbReference type="SAM" id="MobiDB-lite"/>
    </source>
</evidence>
<evidence type="ECO:0000256" key="1">
    <source>
        <dbReference type="ARBA" id="ARBA00004162"/>
    </source>
</evidence>
<keyword evidence="5 11" id="KW-0812">Transmembrane</keyword>
<evidence type="ECO:0000256" key="8">
    <source>
        <dbReference type="ARBA" id="ARBA00023010"/>
    </source>
</evidence>
<evidence type="ECO:0000256" key="3">
    <source>
        <dbReference type="ARBA" id="ARBA00022448"/>
    </source>
</evidence>
<evidence type="ECO:0000256" key="11">
    <source>
        <dbReference type="SAM" id="Phobius"/>
    </source>
</evidence>
<sequence>MTSMLLSQAATGGGANYWTLLLPILLLVLFWVVAIRPQRRRQRETSNMQNKLQPGQQVMTGAGLLATVHAVEDDAVVLEIAPGVYARHVRQAIVRIIDQPDQPSQPQVGEGTTPPPSDRPEDPTA</sequence>
<name>A0A852ZBX0_9ACTN</name>
<dbReference type="PANTHER" id="PTHR33909">
    <property type="entry name" value="SEC TRANSLOCON ACCESSORY COMPLEX SUBUNIT YAJC"/>
    <property type="match status" value="1"/>
</dbReference>
<keyword evidence="9 11" id="KW-0472">Membrane</keyword>
<evidence type="ECO:0000313" key="13">
    <source>
        <dbReference type="Proteomes" id="UP000579605"/>
    </source>
</evidence>
<dbReference type="Proteomes" id="UP000579605">
    <property type="component" value="Unassembled WGS sequence"/>
</dbReference>
<evidence type="ECO:0000256" key="7">
    <source>
        <dbReference type="ARBA" id="ARBA00022989"/>
    </source>
</evidence>
<keyword evidence="7 11" id="KW-1133">Transmembrane helix</keyword>
<proteinExistence type="inferred from homology"/>
<evidence type="ECO:0000256" key="2">
    <source>
        <dbReference type="ARBA" id="ARBA00006742"/>
    </source>
</evidence>
<evidence type="ECO:0000256" key="4">
    <source>
        <dbReference type="ARBA" id="ARBA00022475"/>
    </source>
</evidence>
<gene>
    <name evidence="12" type="ORF">F4554_003229</name>
</gene>
<protein>
    <submittedName>
        <fullName evidence="12">Preprotein translocase subunit YajC</fullName>
    </submittedName>
</protein>
<evidence type="ECO:0000256" key="5">
    <source>
        <dbReference type="ARBA" id="ARBA00022692"/>
    </source>
</evidence>
<dbReference type="SMART" id="SM01323">
    <property type="entry name" value="YajC"/>
    <property type="match status" value="1"/>
</dbReference>
<dbReference type="InterPro" id="IPR003849">
    <property type="entry name" value="Preprotein_translocase_YajC"/>
</dbReference>
<accession>A0A852ZBX0</accession>
<comment type="subcellular location">
    <subcellularLocation>
        <location evidence="1">Cell membrane</location>
        <topology evidence="1">Single-pass membrane protein</topology>
    </subcellularLocation>
</comment>
<dbReference type="RefSeq" id="WP_179788115.1">
    <property type="nucleotide sequence ID" value="NZ_BAAARR010000016.1"/>
</dbReference>
<dbReference type="Pfam" id="PF02699">
    <property type="entry name" value="YajC"/>
    <property type="match status" value="1"/>
</dbReference>
<comment type="caution">
    <text evidence="12">The sequence shown here is derived from an EMBL/GenBank/DDBJ whole genome shotgun (WGS) entry which is preliminary data.</text>
</comment>
<organism evidence="12 13">
    <name type="scientific">Actinopolymorpha rutila</name>
    <dbReference type="NCBI Taxonomy" id="446787"/>
    <lineage>
        <taxon>Bacteria</taxon>
        <taxon>Bacillati</taxon>
        <taxon>Actinomycetota</taxon>
        <taxon>Actinomycetes</taxon>
        <taxon>Propionibacteriales</taxon>
        <taxon>Actinopolymorphaceae</taxon>
        <taxon>Actinopolymorpha</taxon>
    </lineage>
</organism>
<reference evidence="12 13" key="1">
    <citation type="submission" date="2020-07" db="EMBL/GenBank/DDBJ databases">
        <title>Sequencing the genomes of 1000 actinobacteria strains.</title>
        <authorList>
            <person name="Klenk H.-P."/>
        </authorList>
    </citation>
    <scope>NUCLEOTIDE SEQUENCE [LARGE SCALE GENOMIC DNA]</scope>
    <source>
        <strain evidence="12 13">DSM 18448</strain>
    </source>
</reference>
<dbReference type="PRINTS" id="PR01853">
    <property type="entry name" value="YAJCTRNLCASE"/>
</dbReference>
<keyword evidence="8" id="KW-0811">Translocation</keyword>
<dbReference type="GO" id="GO:0005886">
    <property type="term" value="C:plasma membrane"/>
    <property type="evidence" value="ECO:0007669"/>
    <property type="project" value="UniProtKB-SubCell"/>
</dbReference>
<dbReference type="PANTHER" id="PTHR33909:SF1">
    <property type="entry name" value="SEC TRANSLOCON ACCESSORY COMPLEX SUBUNIT YAJC"/>
    <property type="match status" value="1"/>
</dbReference>
<keyword evidence="6" id="KW-0653">Protein transport</keyword>
<comment type="similarity">
    <text evidence="2">Belongs to the YajC family.</text>
</comment>
<dbReference type="NCBIfam" id="TIGR00739">
    <property type="entry name" value="yajC"/>
    <property type="match status" value="1"/>
</dbReference>
<dbReference type="EMBL" id="JACBZH010000001">
    <property type="protein sequence ID" value="NYH90591.1"/>
    <property type="molecule type" value="Genomic_DNA"/>
</dbReference>
<keyword evidence="13" id="KW-1185">Reference proteome</keyword>
<evidence type="ECO:0000313" key="12">
    <source>
        <dbReference type="EMBL" id="NYH90591.1"/>
    </source>
</evidence>
<evidence type="ECO:0000256" key="6">
    <source>
        <dbReference type="ARBA" id="ARBA00022927"/>
    </source>
</evidence>
<feature type="transmembrane region" description="Helical" evidence="11">
    <location>
        <begin position="15"/>
        <end position="35"/>
    </location>
</feature>
<dbReference type="AlphaFoldDB" id="A0A852ZBX0"/>
<keyword evidence="3" id="KW-0813">Transport</keyword>
<keyword evidence="4" id="KW-1003">Cell membrane</keyword>